<reference evidence="2 3" key="1">
    <citation type="submission" date="2017-06" db="EMBL/GenBank/DDBJ databases">
        <title>Draft genome sequence of a variant of Elsinoe murrayae.</title>
        <authorList>
            <person name="Cheng Q."/>
        </authorList>
    </citation>
    <scope>NUCLEOTIDE SEQUENCE [LARGE SCALE GENOMIC DNA]</scope>
    <source>
        <strain evidence="2 3">CQ-2017a</strain>
    </source>
</reference>
<dbReference type="AlphaFoldDB" id="A0A2K1QQU0"/>
<evidence type="ECO:0000256" key="1">
    <source>
        <dbReference type="SAM" id="MobiDB-lite"/>
    </source>
</evidence>
<feature type="region of interest" description="Disordered" evidence="1">
    <location>
        <begin position="1"/>
        <end position="120"/>
    </location>
</feature>
<dbReference type="InParanoid" id="A0A2K1QQU0"/>
<feature type="compositionally biased region" description="Low complexity" evidence="1">
    <location>
        <begin position="50"/>
        <end position="74"/>
    </location>
</feature>
<gene>
    <name evidence="2" type="ORF">CAC42_6993</name>
</gene>
<accession>A0A2K1QQU0</accession>
<evidence type="ECO:0000313" key="3">
    <source>
        <dbReference type="Proteomes" id="UP000243797"/>
    </source>
</evidence>
<comment type="caution">
    <text evidence="2">The sequence shown here is derived from an EMBL/GenBank/DDBJ whole genome shotgun (WGS) entry which is preliminary data.</text>
</comment>
<dbReference type="Proteomes" id="UP000243797">
    <property type="component" value="Unassembled WGS sequence"/>
</dbReference>
<sequence>MGQTHNRKRTRSRPRTRNPNFVRDYSTTQPWSFRPDQVYCSPPAHSYIPSVTLKRSSRSSSIYSTTSSSSWSERAIPPPAPLATEPTGPRPTPSGPKAYSVSIPGDGSSNKRGFQPDASDVAVSAAKRARIFGPDNGDEEGELCGPMLKVVFDLFDGYDYEDGA</sequence>
<proteinExistence type="predicted"/>
<dbReference type="OrthoDB" id="4147798at2759"/>
<keyword evidence="3" id="KW-1185">Reference proteome</keyword>
<organism evidence="2 3">
    <name type="scientific">Sphaceloma murrayae</name>
    <dbReference type="NCBI Taxonomy" id="2082308"/>
    <lineage>
        <taxon>Eukaryota</taxon>
        <taxon>Fungi</taxon>
        <taxon>Dikarya</taxon>
        <taxon>Ascomycota</taxon>
        <taxon>Pezizomycotina</taxon>
        <taxon>Dothideomycetes</taxon>
        <taxon>Dothideomycetidae</taxon>
        <taxon>Myriangiales</taxon>
        <taxon>Elsinoaceae</taxon>
        <taxon>Sphaceloma</taxon>
    </lineage>
</organism>
<protein>
    <submittedName>
        <fullName evidence="2">Rho-GTPase-activating protein 8</fullName>
    </submittedName>
</protein>
<evidence type="ECO:0000313" key="2">
    <source>
        <dbReference type="EMBL" id="PNS17310.1"/>
    </source>
</evidence>
<dbReference type="EMBL" id="NKHZ01000051">
    <property type="protein sequence ID" value="PNS17310.1"/>
    <property type="molecule type" value="Genomic_DNA"/>
</dbReference>
<name>A0A2K1QQU0_9PEZI</name>
<feature type="compositionally biased region" description="Basic residues" evidence="1">
    <location>
        <begin position="1"/>
        <end position="16"/>
    </location>
</feature>